<gene>
    <name evidence="2" type="ORF">Pfra01_000890100</name>
</gene>
<sequence length="710" mass="71260">MARGQCPLARAQARALRALGANAPPPAASPETSVSVMASPAASPGVDGCSPSRPPVAGVAEVLAPSPLPTASTGDASGEDSESSVAQPDNALSPVLGAVPRSAADAPEAASSAGSADSQPQGSVSGSGAPGDGACSAADAPEASFAARGAPRFSSVRWEDIEDIVTAGADRTVRQVQESAQSHVLALARLVVDLNRRPPLRTGYELDQRLEAAGSLSDETTGDENTPPGATEASKAAPSAPEPPSSSISTGTEASVPGVMPLETTGVLGSEAVDAVDDAGGAGVRGIGENGGSDPLGMDANDNTSLSAETAMPEIGADEVGTEAAGSDEGTLCEGPLLLTATEAACFAAFRAFKSTEGRPSRCSFLGGGGADRSLADDFAALLPLPLWREEGITGPDSSKVSESTVRDVEDPDVAAPPSDPEETRCVGPEPSEDPEAAAGGGFADCSAPNSSKRVANAAGIADADAELAPPEAARCRSLCSSIPTSGLLSGNEPTGSRLLLSSNDSSSFLTGLGQIRLSIWRRRQHGGPTTRLGTCVLTASGSKSPSGSGSGAPRISMARSGVRRRSCWSLRCCRTRSRPLPGLRLLRLGLLKLRIWMLGSLGETVGGLPAEHPFNTTFAPCNPSVPLFSPEGSTREEVGAAIVVNPALRPSHVTAPWAQVFSDAQAQAAADASAAVGSPSDASSARTPIPAADQASVQAELGAAVPAQA</sequence>
<protein>
    <submittedName>
        <fullName evidence="2">Unnamed protein product</fullName>
    </submittedName>
</protein>
<organism evidence="2 3">
    <name type="scientific">Phytophthora fragariaefolia</name>
    <dbReference type="NCBI Taxonomy" id="1490495"/>
    <lineage>
        <taxon>Eukaryota</taxon>
        <taxon>Sar</taxon>
        <taxon>Stramenopiles</taxon>
        <taxon>Oomycota</taxon>
        <taxon>Peronosporomycetes</taxon>
        <taxon>Peronosporales</taxon>
        <taxon>Peronosporaceae</taxon>
        <taxon>Phytophthora</taxon>
    </lineage>
</organism>
<evidence type="ECO:0000256" key="1">
    <source>
        <dbReference type="SAM" id="MobiDB-lite"/>
    </source>
</evidence>
<evidence type="ECO:0000313" key="2">
    <source>
        <dbReference type="EMBL" id="GMF34547.1"/>
    </source>
</evidence>
<feature type="region of interest" description="Disordered" evidence="1">
    <location>
        <begin position="672"/>
        <end position="695"/>
    </location>
</feature>
<reference evidence="2" key="1">
    <citation type="submission" date="2023-04" db="EMBL/GenBank/DDBJ databases">
        <title>Phytophthora fragariaefolia NBRC 109709.</title>
        <authorList>
            <person name="Ichikawa N."/>
            <person name="Sato H."/>
            <person name="Tonouchi N."/>
        </authorList>
    </citation>
    <scope>NUCLEOTIDE SEQUENCE</scope>
    <source>
        <strain evidence="2">NBRC 109709</strain>
    </source>
</reference>
<accession>A0A9W6XAB7</accession>
<feature type="region of interest" description="Disordered" evidence="1">
    <location>
        <begin position="20"/>
        <end position="140"/>
    </location>
</feature>
<feature type="region of interest" description="Disordered" evidence="1">
    <location>
        <begin position="280"/>
        <end position="302"/>
    </location>
</feature>
<feature type="compositionally biased region" description="Low complexity" evidence="1">
    <location>
        <begin position="672"/>
        <end position="686"/>
    </location>
</feature>
<feature type="compositionally biased region" description="Low complexity" evidence="1">
    <location>
        <begin position="233"/>
        <end position="249"/>
    </location>
</feature>
<feature type="region of interest" description="Disordered" evidence="1">
    <location>
        <begin position="390"/>
        <end position="446"/>
    </location>
</feature>
<comment type="caution">
    <text evidence="2">The sequence shown here is derived from an EMBL/GenBank/DDBJ whole genome shotgun (WGS) entry which is preliminary data.</text>
</comment>
<evidence type="ECO:0000313" key="3">
    <source>
        <dbReference type="Proteomes" id="UP001165121"/>
    </source>
</evidence>
<dbReference type="EMBL" id="BSXT01000818">
    <property type="protein sequence ID" value="GMF34547.1"/>
    <property type="molecule type" value="Genomic_DNA"/>
</dbReference>
<feature type="region of interest" description="Disordered" evidence="1">
    <location>
        <begin position="213"/>
        <end position="260"/>
    </location>
</feature>
<dbReference type="Proteomes" id="UP001165121">
    <property type="component" value="Unassembled WGS sequence"/>
</dbReference>
<proteinExistence type="predicted"/>
<feature type="compositionally biased region" description="Low complexity" evidence="1">
    <location>
        <begin position="29"/>
        <end position="44"/>
    </location>
</feature>
<name>A0A9W6XAB7_9STRA</name>
<feature type="compositionally biased region" description="Low complexity" evidence="1">
    <location>
        <begin position="102"/>
        <end position="123"/>
    </location>
</feature>
<feature type="compositionally biased region" description="Gly residues" evidence="1">
    <location>
        <begin position="280"/>
        <end position="291"/>
    </location>
</feature>
<dbReference type="AlphaFoldDB" id="A0A9W6XAB7"/>
<feature type="region of interest" description="Disordered" evidence="1">
    <location>
        <begin position="540"/>
        <end position="559"/>
    </location>
</feature>
<keyword evidence="3" id="KW-1185">Reference proteome</keyword>